<proteinExistence type="predicted"/>
<reference evidence="2" key="1">
    <citation type="submission" date="2022-11" db="UniProtKB">
        <authorList>
            <consortium name="WormBaseParasite"/>
        </authorList>
    </citation>
    <scope>IDENTIFICATION</scope>
</reference>
<organism evidence="1 2">
    <name type="scientific">Romanomermis culicivorax</name>
    <name type="common">Nematode worm</name>
    <dbReference type="NCBI Taxonomy" id="13658"/>
    <lineage>
        <taxon>Eukaryota</taxon>
        <taxon>Metazoa</taxon>
        <taxon>Ecdysozoa</taxon>
        <taxon>Nematoda</taxon>
        <taxon>Enoplea</taxon>
        <taxon>Dorylaimia</taxon>
        <taxon>Mermithida</taxon>
        <taxon>Mermithoidea</taxon>
        <taxon>Mermithidae</taxon>
        <taxon>Romanomermis</taxon>
    </lineage>
</organism>
<dbReference type="AlphaFoldDB" id="A0A915KN26"/>
<protein>
    <submittedName>
        <fullName evidence="2">Uncharacterized protein</fullName>
    </submittedName>
</protein>
<evidence type="ECO:0000313" key="2">
    <source>
        <dbReference type="WBParaSite" id="nRc.2.0.1.t39439-RA"/>
    </source>
</evidence>
<dbReference type="WBParaSite" id="nRc.2.0.1.t39439-RA">
    <property type="protein sequence ID" value="nRc.2.0.1.t39439-RA"/>
    <property type="gene ID" value="nRc.2.0.1.g39439"/>
</dbReference>
<accession>A0A915KN26</accession>
<name>A0A915KN26_ROMCU</name>
<evidence type="ECO:0000313" key="1">
    <source>
        <dbReference type="Proteomes" id="UP000887565"/>
    </source>
</evidence>
<sequence length="149" mass="17628">MVDFGPIKYFPSQELKNTLLIVESRNPQLYYLFQKKSSKRLPNNVLSNYYKTLIPIIDHHDLPIEYCLTLRRREAHSVDNDADLVNERLLLYQEQDFLVFSSDLDLETLHQSECWIMDGAFEMCPKPFMQLHTIHGFKNGEEYMAPWAL</sequence>
<keyword evidence="1" id="KW-1185">Reference proteome</keyword>
<dbReference type="Proteomes" id="UP000887565">
    <property type="component" value="Unplaced"/>
</dbReference>